<evidence type="ECO:0000313" key="2">
    <source>
        <dbReference type="EMBL" id="ELT97908.1"/>
    </source>
</evidence>
<organism evidence="2">
    <name type="scientific">Capitella teleta</name>
    <name type="common">Polychaete worm</name>
    <dbReference type="NCBI Taxonomy" id="283909"/>
    <lineage>
        <taxon>Eukaryota</taxon>
        <taxon>Metazoa</taxon>
        <taxon>Spiralia</taxon>
        <taxon>Lophotrochozoa</taxon>
        <taxon>Annelida</taxon>
        <taxon>Polychaeta</taxon>
        <taxon>Sedentaria</taxon>
        <taxon>Scolecida</taxon>
        <taxon>Capitellidae</taxon>
        <taxon>Capitella</taxon>
    </lineage>
</organism>
<dbReference type="EMBL" id="AMQN01027316">
    <property type="status" value="NOT_ANNOTATED_CDS"/>
    <property type="molecule type" value="Genomic_DNA"/>
</dbReference>
<dbReference type="Proteomes" id="UP000014760">
    <property type="component" value="Unassembled WGS sequence"/>
</dbReference>
<dbReference type="EMBL" id="KB308425">
    <property type="protein sequence ID" value="ELT97908.1"/>
    <property type="molecule type" value="Genomic_DNA"/>
</dbReference>
<feature type="compositionally biased region" description="Polar residues" evidence="1">
    <location>
        <begin position="165"/>
        <end position="179"/>
    </location>
</feature>
<keyword evidence="4" id="KW-1185">Reference proteome</keyword>
<proteinExistence type="predicted"/>
<gene>
    <name evidence="2" type="ORF">CAPTEDRAFT_205524</name>
</gene>
<name>R7TVK2_CAPTE</name>
<reference evidence="3" key="3">
    <citation type="submission" date="2015-06" db="UniProtKB">
        <authorList>
            <consortium name="EnsemblMetazoa"/>
        </authorList>
    </citation>
    <scope>IDENTIFICATION</scope>
</reference>
<accession>R7TVK2</accession>
<protein>
    <submittedName>
        <fullName evidence="2 3">Uncharacterized protein</fullName>
    </submittedName>
</protein>
<dbReference type="HOGENOM" id="CLU_1504860_0_0_1"/>
<feature type="region of interest" description="Disordered" evidence="1">
    <location>
        <begin position="144"/>
        <end position="179"/>
    </location>
</feature>
<reference evidence="4" key="1">
    <citation type="submission" date="2012-12" db="EMBL/GenBank/DDBJ databases">
        <authorList>
            <person name="Hellsten U."/>
            <person name="Grimwood J."/>
            <person name="Chapman J.A."/>
            <person name="Shapiro H."/>
            <person name="Aerts A."/>
            <person name="Otillar R.P."/>
            <person name="Terry A.Y."/>
            <person name="Boore J.L."/>
            <person name="Simakov O."/>
            <person name="Marletaz F."/>
            <person name="Cho S.-J."/>
            <person name="Edsinger-Gonzales E."/>
            <person name="Havlak P."/>
            <person name="Kuo D.-H."/>
            <person name="Larsson T."/>
            <person name="Lv J."/>
            <person name="Arendt D."/>
            <person name="Savage R."/>
            <person name="Osoegawa K."/>
            <person name="de Jong P."/>
            <person name="Lindberg D.R."/>
            <person name="Seaver E.C."/>
            <person name="Weisblat D.A."/>
            <person name="Putnam N.H."/>
            <person name="Grigoriev I.V."/>
            <person name="Rokhsar D.S."/>
        </authorList>
    </citation>
    <scope>NUCLEOTIDE SEQUENCE</scope>
    <source>
        <strain evidence="4">I ESC-2004</strain>
    </source>
</reference>
<dbReference type="AlphaFoldDB" id="R7TVK2"/>
<dbReference type="EnsemblMetazoa" id="CapteT205524">
    <property type="protein sequence ID" value="CapteP205524"/>
    <property type="gene ID" value="CapteG205524"/>
</dbReference>
<reference evidence="2 4" key="2">
    <citation type="journal article" date="2013" name="Nature">
        <title>Insights into bilaterian evolution from three spiralian genomes.</title>
        <authorList>
            <person name="Simakov O."/>
            <person name="Marletaz F."/>
            <person name="Cho S.J."/>
            <person name="Edsinger-Gonzales E."/>
            <person name="Havlak P."/>
            <person name="Hellsten U."/>
            <person name="Kuo D.H."/>
            <person name="Larsson T."/>
            <person name="Lv J."/>
            <person name="Arendt D."/>
            <person name="Savage R."/>
            <person name="Osoegawa K."/>
            <person name="de Jong P."/>
            <person name="Grimwood J."/>
            <person name="Chapman J.A."/>
            <person name="Shapiro H."/>
            <person name="Aerts A."/>
            <person name="Otillar R.P."/>
            <person name="Terry A.Y."/>
            <person name="Boore J.L."/>
            <person name="Grigoriev I.V."/>
            <person name="Lindberg D.R."/>
            <person name="Seaver E.C."/>
            <person name="Weisblat D.A."/>
            <person name="Putnam N.H."/>
            <person name="Rokhsar D.S."/>
        </authorList>
    </citation>
    <scope>NUCLEOTIDE SEQUENCE</scope>
    <source>
        <strain evidence="2 4">I ESC-2004</strain>
    </source>
</reference>
<dbReference type="EMBL" id="AMQN01027315">
    <property type="status" value="NOT_ANNOTATED_CDS"/>
    <property type="molecule type" value="Genomic_DNA"/>
</dbReference>
<evidence type="ECO:0000256" key="1">
    <source>
        <dbReference type="SAM" id="MobiDB-lite"/>
    </source>
</evidence>
<evidence type="ECO:0000313" key="4">
    <source>
        <dbReference type="Proteomes" id="UP000014760"/>
    </source>
</evidence>
<sequence length="179" mass="20305">MADGHRHYHHSCLMNVNYVLEDICEKYIKKEHSKIRDALRKNINQPSKNQLRNLWQRSVEDAINAPTSYLEMSLQNCDFEKIQTDPWQLAKACMMSGSQKCTSAQETDVSGLLAVFLNAKVFDIFGSEVMKAAKCMTQQIEEMPTVDESIATPNPESDLRPPSPSVQIDSGEQQLINEK</sequence>
<evidence type="ECO:0000313" key="3">
    <source>
        <dbReference type="EnsemblMetazoa" id="CapteP205524"/>
    </source>
</evidence>